<dbReference type="HOGENOM" id="CLU_150646_12_4_2"/>
<dbReference type="RefSeq" id="WP_015324184.1">
    <property type="nucleotide sequence ID" value="NC_019977.1"/>
</dbReference>
<gene>
    <name evidence="3" type="ordered locus">Metho_0768</name>
</gene>
<dbReference type="EMBL" id="CP003362">
    <property type="protein sequence ID" value="AGB49017.1"/>
    <property type="molecule type" value="Genomic_DNA"/>
</dbReference>
<dbReference type="InterPro" id="IPR052713">
    <property type="entry name" value="FeoA"/>
</dbReference>
<evidence type="ECO:0000313" key="4">
    <source>
        <dbReference type="Proteomes" id="UP000010866"/>
    </source>
</evidence>
<dbReference type="PANTHER" id="PTHR42954:SF2">
    <property type="entry name" value="FE(2+) TRANSPORT PROTEIN A"/>
    <property type="match status" value="1"/>
</dbReference>
<sequence>MVESTLNDLLPGEKARIIKVLAKGTVRRKLMDMGMVPGSEIEVVRTAPLGDPIEFRIKGYSLSMRRQEAVNIVVETIIA</sequence>
<dbReference type="KEGG" id="mhz:Metho_0768"/>
<keyword evidence="1" id="KW-0408">Iron</keyword>
<dbReference type="InterPro" id="IPR007167">
    <property type="entry name" value="Fe-transptr_FeoA-like"/>
</dbReference>
<dbReference type="Proteomes" id="UP000010866">
    <property type="component" value="Chromosome"/>
</dbReference>
<organism evidence="3 4">
    <name type="scientific">Methanomethylovorans hollandica (strain DSM 15978 / NBRC 107637 / DMS1)</name>
    <dbReference type="NCBI Taxonomy" id="867904"/>
    <lineage>
        <taxon>Archaea</taxon>
        <taxon>Methanobacteriati</taxon>
        <taxon>Methanobacteriota</taxon>
        <taxon>Stenosarchaea group</taxon>
        <taxon>Methanomicrobia</taxon>
        <taxon>Methanosarcinales</taxon>
        <taxon>Methanosarcinaceae</taxon>
        <taxon>Methanomethylovorans</taxon>
    </lineage>
</organism>
<dbReference type="SUPFAM" id="SSF50037">
    <property type="entry name" value="C-terminal domain of transcriptional repressors"/>
    <property type="match status" value="1"/>
</dbReference>
<dbReference type="AlphaFoldDB" id="L0KUB0"/>
<dbReference type="Gene3D" id="2.30.30.90">
    <property type="match status" value="1"/>
</dbReference>
<name>L0KUB0_METHD</name>
<dbReference type="GO" id="GO:0046914">
    <property type="term" value="F:transition metal ion binding"/>
    <property type="evidence" value="ECO:0007669"/>
    <property type="project" value="InterPro"/>
</dbReference>
<dbReference type="InterPro" id="IPR008988">
    <property type="entry name" value="Transcriptional_repressor_C"/>
</dbReference>
<dbReference type="OrthoDB" id="87327at2157"/>
<evidence type="ECO:0000256" key="1">
    <source>
        <dbReference type="ARBA" id="ARBA00023004"/>
    </source>
</evidence>
<dbReference type="STRING" id="867904.Metho_0768"/>
<accession>L0KUB0</accession>
<keyword evidence="4" id="KW-1185">Reference proteome</keyword>
<dbReference type="Pfam" id="PF04023">
    <property type="entry name" value="FeoA"/>
    <property type="match status" value="1"/>
</dbReference>
<feature type="domain" description="Ferrous iron transporter FeoA-like" evidence="2">
    <location>
        <begin position="4"/>
        <end position="76"/>
    </location>
</feature>
<dbReference type="SMART" id="SM00899">
    <property type="entry name" value="FeoA"/>
    <property type="match status" value="1"/>
</dbReference>
<reference evidence="4" key="1">
    <citation type="submission" date="2012-02" db="EMBL/GenBank/DDBJ databases">
        <title>Complete sequence of chromosome of Methanomethylovorans hollandica DSM 15978.</title>
        <authorList>
            <person name="Lucas S."/>
            <person name="Copeland A."/>
            <person name="Lapidus A."/>
            <person name="Glavina del Rio T."/>
            <person name="Dalin E."/>
            <person name="Tice H."/>
            <person name="Bruce D."/>
            <person name="Goodwin L."/>
            <person name="Pitluck S."/>
            <person name="Peters L."/>
            <person name="Mikhailova N."/>
            <person name="Held B."/>
            <person name="Kyrpides N."/>
            <person name="Mavromatis K."/>
            <person name="Ivanova N."/>
            <person name="Brettin T."/>
            <person name="Detter J.C."/>
            <person name="Han C."/>
            <person name="Larimer F."/>
            <person name="Land M."/>
            <person name="Hauser L."/>
            <person name="Markowitz V."/>
            <person name="Cheng J.-F."/>
            <person name="Hugenholtz P."/>
            <person name="Woyke T."/>
            <person name="Wu D."/>
            <person name="Spring S."/>
            <person name="Schroeder M."/>
            <person name="Brambilla E."/>
            <person name="Klenk H.-P."/>
            <person name="Eisen J.A."/>
        </authorList>
    </citation>
    <scope>NUCLEOTIDE SEQUENCE [LARGE SCALE GENOMIC DNA]</scope>
    <source>
        <strain evidence="4">DSM 15978 / NBRC 107637 / DMS1</strain>
    </source>
</reference>
<dbReference type="InterPro" id="IPR038157">
    <property type="entry name" value="FeoA_core_dom"/>
</dbReference>
<evidence type="ECO:0000259" key="2">
    <source>
        <dbReference type="SMART" id="SM00899"/>
    </source>
</evidence>
<proteinExistence type="predicted"/>
<protein>
    <submittedName>
        <fullName evidence="3">Fe2+ transport system protein A</fullName>
    </submittedName>
</protein>
<evidence type="ECO:0000313" key="3">
    <source>
        <dbReference type="EMBL" id="AGB49017.1"/>
    </source>
</evidence>
<dbReference type="GeneID" id="14408061"/>
<dbReference type="PANTHER" id="PTHR42954">
    <property type="entry name" value="FE(2+) TRANSPORT PROTEIN A"/>
    <property type="match status" value="1"/>
</dbReference>